<proteinExistence type="predicted"/>
<reference evidence="1 2" key="1">
    <citation type="submission" date="2016-10" db="EMBL/GenBank/DDBJ databases">
        <authorList>
            <person name="de Groot N.N."/>
        </authorList>
    </citation>
    <scope>NUCLEOTIDE SEQUENCE [LARGE SCALE GENOMIC DNA]</scope>
    <source>
        <strain evidence="1 2">DSM 25927</strain>
    </source>
</reference>
<accession>A0A1H9A4N8</accession>
<name>A0A1H9A4N8_9GAMM</name>
<gene>
    <name evidence="1" type="ORF">SAMN04488038_101267</name>
</gene>
<dbReference type="InterPro" id="IPR010752">
    <property type="entry name" value="DUF1329"/>
</dbReference>
<dbReference type="EMBL" id="FOFS01000001">
    <property type="protein sequence ID" value="SEP71437.1"/>
    <property type="molecule type" value="Genomic_DNA"/>
</dbReference>
<keyword evidence="2" id="KW-1185">Reference proteome</keyword>
<protein>
    <submittedName>
        <fullName evidence="1">Uncharacterized protein</fullName>
    </submittedName>
</protein>
<sequence>MHLKRYDKFYSRRKFLSEAALGTLSAGVLMPMWDAIAATGDVSKAYPDELLSIEMYSKGRIKPGDRIDASNVEHVKDLLDPIRYEQVSKQGRVLSVAPTTTDIMRLSPWQYVEATLANQGKARFDPRGNVVTADGQPWLGGNPFPDAKSGLELMATQTLSWGRHDASFYAIKTYEVDPAGKVQYQYTGGWAELMTVARLTMDPKPYWPEHKDKLRFQSVFFVSPLSVAAPRF</sequence>
<dbReference type="Pfam" id="PF07044">
    <property type="entry name" value="DUF1329"/>
    <property type="match status" value="1"/>
</dbReference>
<dbReference type="AlphaFoldDB" id="A0A1H9A4N8"/>
<evidence type="ECO:0000313" key="1">
    <source>
        <dbReference type="EMBL" id="SEP71437.1"/>
    </source>
</evidence>
<organism evidence="1 2">
    <name type="scientific">Solimonas aquatica</name>
    <dbReference type="NCBI Taxonomy" id="489703"/>
    <lineage>
        <taxon>Bacteria</taxon>
        <taxon>Pseudomonadati</taxon>
        <taxon>Pseudomonadota</taxon>
        <taxon>Gammaproteobacteria</taxon>
        <taxon>Nevskiales</taxon>
        <taxon>Nevskiaceae</taxon>
        <taxon>Solimonas</taxon>
    </lineage>
</organism>
<dbReference type="STRING" id="489703.SAMN04488038_101267"/>
<evidence type="ECO:0000313" key="2">
    <source>
        <dbReference type="Proteomes" id="UP000199233"/>
    </source>
</evidence>
<dbReference type="Proteomes" id="UP000199233">
    <property type="component" value="Unassembled WGS sequence"/>
</dbReference>